<dbReference type="EMBL" id="WWCR01000042">
    <property type="protein sequence ID" value="MYM75586.1"/>
    <property type="molecule type" value="Genomic_DNA"/>
</dbReference>
<accession>A0A7X4H692</accession>
<sequence length="92" mass="10330">MWGDIDDRSDVYSSSSLFCSGLMYPDTDLGENARHEEVFNEQAETYVFPRVQTAGGSHYLMHRYSWIRPHQFNGGLAPAVAEEKLNVVSGMG</sequence>
<evidence type="ECO:0000313" key="2">
    <source>
        <dbReference type="Proteomes" id="UP000469734"/>
    </source>
</evidence>
<organism evidence="1 2">
    <name type="scientific">Duganella margarita</name>
    <dbReference type="NCBI Taxonomy" id="2692170"/>
    <lineage>
        <taxon>Bacteria</taxon>
        <taxon>Pseudomonadati</taxon>
        <taxon>Pseudomonadota</taxon>
        <taxon>Betaproteobacteria</taxon>
        <taxon>Burkholderiales</taxon>
        <taxon>Oxalobacteraceae</taxon>
        <taxon>Telluria group</taxon>
        <taxon>Duganella</taxon>
    </lineage>
</organism>
<name>A0A7X4H692_9BURK</name>
<dbReference type="Proteomes" id="UP000469734">
    <property type="component" value="Unassembled WGS sequence"/>
</dbReference>
<evidence type="ECO:0000313" key="1">
    <source>
        <dbReference type="EMBL" id="MYM75586.1"/>
    </source>
</evidence>
<gene>
    <name evidence="1" type="ORF">GTP56_25800</name>
</gene>
<dbReference type="AlphaFoldDB" id="A0A7X4H692"/>
<reference evidence="1 2" key="1">
    <citation type="submission" date="2019-12" db="EMBL/GenBank/DDBJ databases">
        <title>Novel species isolated from a subtropical stream in China.</title>
        <authorList>
            <person name="Lu H."/>
        </authorList>
    </citation>
    <scope>NUCLEOTIDE SEQUENCE [LARGE SCALE GENOMIC DNA]</scope>
    <source>
        <strain evidence="1 2">FT134W</strain>
    </source>
</reference>
<proteinExistence type="predicted"/>
<comment type="caution">
    <text evidence="1">The sequence shown here is derived from an EMBL/GenBank/DDBJ whole genome shotgun (WGS) entry which is preliminary data.</text>
</comment>
<protein>
    <submittedName>
        <fullName evidence="1">Uncharacterized protein</fullName>
    </submittedName>
</protein>